<organism evidence="2 3">
    <name type="scientific">Variibacter gotjawalensis</name>
    <dbReference type="NCBI Taxonomy" id="1333996"/>
    <lineage>
        <taxon>Bacteria</taxon>
        <taxon>Pseudomonadati</taxon>
        <taxon>Pseudomonadota</taxon>
        <taxon>Alphaproteobacteria</taxon>
        <taxon>Hyphomicrobiales</taxon>
        <taxon>Nitrobacteraceae</taxon>
        <taxon>Variibacter</taxon>
    </lineage>
</organism>
<feature type="domain" description="Surface antigen" evidence="1">
    <location>
        <begin position="42"/>
        <end position="149"/>
    </location>
</feature>
<protein>
    <recommendedName>
        <fullName evidence="1">Surface antigen domain-containing protein</fullName>
    </recommendedName>
</protein>
<gene>
    <name evidence="2" type="ORF">GJW-30_1_04151</name>
</gene>
<dbReference type="RefSeq" id="WP_096358265.1">
    <property type="nucleotide sequence ID" value="NZ_AP014946.1"/>
</dbReference>
<dbReference type="OrthoDB" id="8017863at2"/>
<dbReference type="Proteomes" id="UP000236884">
    <property type="component" value="Chromosome"/>
</dbReference>
<name>A0A0S3Q094_9BRAD</name>
<dbReference type="EMBL" id="AP014946">
    <property type="protein sequence ID" value="BAT61592.1"/>
    <property type="molecule type" value="Genomic_DNA"/>
</dbReference>
<evidence type="ECO:0000259" key="1">
    <source>
        <dbReference type="Pfam" id="PF16998"/>
    </source>
</evidence>
<proteinExistence type="predicted"/>
<keyword evidence="3" id="KW-1185">Reference proteome</keyword>
<dbReference type="Pfam" id="PF16998">
    <property type="entry name" value="17kDa_Anti_2"/>
    <property type="match status" value="1"/>
</dbReference>
<dbReference type="AlphaFoldDB" id="A0A0S3Q094"/>
<reference evidence="2 3" key="1">
    <citation type="submission" date="2015-08" db="EMBL/GenBank/DDBJ databases">
        <title>Investigation of the bacterial diversity of lava forest soil.</title>
        <authorList>
            <person name="Lee J.S."/>
        </authorList>
    </citation>
    <scope>NUCLEOTIDE SEQUENCE [LARGE SCALE GENOMIC DNA]</scope>
    <source>
        <strain evidence="2 3">GJW-30</strain>
    </source>
</reference>
<dbReference type="KEGG" id="vgo:GJW-30_1_04151"/>
<accession>A0A0S3Q094</accession>
<dbReference type="InterPro" id="IPR032635">
    <property type="entry name" value="Anti_2"/>
</dbReference>
<evidence type="ECO:0000313" key="2">
    <source>
        <dbReference type="EMBL" id="BAT61592.1"/>
    </source>
</evidence>
<sequence length="153" mass="16366">MHQSYSGLIVQRKTKLAGKALAAALLGLSLGGCSYQMGLYDKEAKAEATGSVAQPIGHTTPKPADSDLVRAKQAATDLLARNAKDASQTWENPATGATGTVTPMAAAYADNGTECRDFLASYVQGEAQTWFQGDACKTGRRWEVRNFKPLRRT</sequence>
<evidence type="ECO:0000313" key="3">
    <source>
        <dbReference type="Proteomes" id="UP000236884"/>
    </source>
</evidence>